<dbReference type="PANTHER" id="PTHR43175">
    <property type="entry name" value="CARBONIC ANHYDRASE"/>
    <property type="match status" value="1"/>
</dbReference>
<organism evidence="5 6">
    <name type="scientific">Maritalea porphyrae</name>
    <dbReference type="NCBI Taxonomy" id="880732"/>
    <lineage>
        <taxon>Bacteria</taxon>
        <taxon>Pseudomonadati</taxon>
        <taxon>Pseudomonadota</taxon>
        <taxon>Alphaproteobacteria</taxon>
        <taxon>Hyphomicrobiales</taxon>
        <taxon>Devosiaceae</taxon>
        <taxon>Maritalea</taxon>
    </lineage>
</organism>
<evidence type="ECO:0000313" key="6">
    <source>
        <dbReference type="Proteomes" id="UP001161405"/>
    </source>
</evidence>
<dbReference type="SUPFAM" id="SSF53056">
    <property type="entry name" value="beta-carbonic anhydrase, cab"/>
    <property type="match status" value="1"/>
</dbReference>
<protein>
    <submittedName>
        <fullName evidence="5">Carbonic anhydrase</fullName>
    </submittedName>
</protein>
<proteinExistence type="inferred from homology"/>
<evidence type="ECO:0000313" key="5">
    <source>
        <dbReference type="EMBL" id="GLQ17662.1"/>
    </source>
</evidence>
<dbReference type="InterPro" id="IPR036874">
    <property type="entry name" value="Carbonic_anhydrase_sf"/>
</dbReference>
<sequence length="180" mass="19152">MSTHAIFLDRNARIAETFEHGEMPALPSLNTMVLTCIDARVDPAHVLGVDLGEVVVFRNNGGRVTPGFIDELSALSAMVKRMTGAQQDPSFAVVLMQHTNCGAQSLADPAFAAEIKTTLDVDVSAMAITNQNTDLIADIDRLTAAEKIPGSITVSALLYDVQTGKASEVAAPKTLDELRT</sequence>
<dbReference type="RefSeq" id="WP_284363978.1">
    <property type="nucleotide sequence ID" value="NZ_BSNI01000002.1"/>
</dbReference>
<dbReference type="Gene3D" id="3.40.1050.10">
    <property type="entry name" value="Carbonic anhydrase"/>
    <property type="match status" value="1"/>
</dbReference>
<dbReference type="EMBL" id="BSNI01000002">
    <property type="protein sequence ID" value="GLQ17662.1"/>
    <property type="molecule type" value="Genomic_DNA"/>
</dbReference>
<evidence type="ECO:0000256" key="3">
    <source>
        <dbReference type="ARBA" id="ARBA00022723"/>
    </source>
</evidence>
<comment type="cofactor">
    <cofactor evidence="1">
        <name>Zn(2+)</name>
        <dbReference type="ChEBI" id="CHEBI:29105"/>
    </cofactor>
</comment>
<evidence type="ECO:0000256" key="1">
    <source>
        <dbReference type="ARBA" id="ARBA00001947"/>
    </source>
</evidence>
<dbReference type="SMART" id="SM00947">
    <property type="entry name" value="Pro_CA"/>
    <property type="match status" value="1"/>
</dbReference>
<comment type="caution">
    <text evidence="5">The sequence shown here is derived from an EMBL/GenBank/DDBJ whole genome shotgun (WGS) entry which is preliminary data.</text>
</comment>
<accession>A0ABQ5UUM5</accession>
<dbReference type="Pfam" id="PF00484">
    <property type="entry name" value="Pro_CA"/>
    <property type="match status" value="1"/>
</dbReference>
<name>A0ABQ5UUM5_9HYPH</name>
<gene>
    <name evidence="5" type="primary">cynT</name>
    <name evidence="5" type="ORF">GCM10007879_19110</name>
</gene>
<reference evidence="5" key="1">
    <citation type="journal article" date="2014" name="Int. J. Syst. Evol. Microbiol.">
        <title>Complete genome of a new Firmicutes species belonging to the dominant human colonic microbiota ('Ruminococcus bicirculans') reveals two chromosomes and a selective capacity to utilize plant glucans.</title>
        <authorList>
            <consortium name="NISC Comparative Sequencing Program"/>
            <person name="Wegmann U."/>
            <person name="Louis P."/>
            <person name="Goesmann A."/>
            <person name="Henrissat B."/>
            <person name="Duncan S.H."/>
            <person name="Flint H.J."/>
        </authorList>
    </citation>
    <scope>NUCLEOTIDE SEQUENCE</scope>
    <source>
        <strain evidence="5">NBRC 107169</strain>
    </source>
</reference>
<reference evidence="5" key="2">
    <citation type="submission" date="2023-01" db="EMBL/GenBank/DDBJ databases">
        <title>Draft genome sequence of Maritalea porphyrae strain NBRC 107169.</title>
        <authorList>
            <person name="Sun Q."/>
            <person name="Mori K."/>
        </authorList>
    </citation>
    <scope>NUCLEOTIDE SEQUENCE</scope>
    <source>
        <strain evidence="5">NBRC 107169</strain>
    </source>
</reference>
<evidence type="ECO:0000256" key="2">
    <source>
        <dbReference type="ARBA" id="ARBA00006217"/>
    </source>
</evidence>
<keyword evidence="6" id="KW-1185">Reference proteome</keyword>
<keyword evidence="3" id="KW-0479">Metal-binding</keyword>
<dbReference type="Proteomes" id="UP001161405">
    <property type="component" value="Unassembled WGS sequence"/>
</dbReference>
<dbReference type="PANTHER" id="PTHR43175:SF3">
    <property type="entry name" value="CARBON DISULFIDE HYDROLASE"/>
    <property type="match status" value="1"/>
</dbReference>
<keyword evidence="4" id="KW-0862">Zinc</keyword>
<comment type="similarity">
    <text evidence="2">Belongs to the beta-class carbonic anhydrase family.</text>
</comment>
<evidence type="ECO:0000256" key="4">
    <source>
        <dbReference type="ARBA" id="ARBA00022833"/>
    </source>
</evidence>
<dbReference type="InterPro" id="IPR001765">
    <property type="entry name" value="Carbonic_anhydrase"/>
</dbReference>